<feature type="signal peptide" evidence="2">
    <location>
        <begin position="1"/>
        <end position="20"/>
    </location>
</feature>
<dbReference type="Proteomes" id="UP000592181">
    <property type="component" value="Unassembled WGS sequence"/>
</dbReference>
<evidence type="ECO:0000259" key="3">
    <source>
        <dbReference type="Pfam" id="PF03713"/>
    </source>
</evidence>
<dbReference type="AlphaFoldDB" id="A0A852X3M5"/>
<feature type="chain" id="PRO_5039079459" evidence="2">
    <location>
        <begin position="21"/>
        <end position="229"/>
    </location>
</feature>
<comment type="caution">
    <text evidence="4">The sequence shown here is derived from an EMBL/GenBank/DDBJ whole genome shotgun (WGS) entry which is preliminary data.</text>
</comment>
<feature type="compositionally biased region" description="Basic and acidic residues" evidence="1">
    <location>
        <begin position="107"/>
        <end position="117"/>
    </location>
</feature>
<dbReference type="PANTHER" id="PTHR36933">
    <property type="entry name" value="SLL0788 PROTEIN"/>
    <property type="match status" value="1"/>
</dbReference>
<dbReference type="RefSeq" id="WP_179461506.1">
    <property type="nucleotide sequence ID" value="NZ_JACBZX010000001.1"/>
</dbReference>
<keyword evidence="2" id="KW-0732">Signal</keyword>
<dbReference type="InterPro" id="IPR012347">
    <property type="entry name" value="Ferritin-like"/>
</dbReference>
<evidence type="ECO:0000313" key="4">
    <source>
        <dbReference type="EMBL" id="NYG35920.1"/>
    </source>
</evidence>
<feature type="region of interest" description="Disordered" evidence="1">
    <location>
        <begin position="107"/>
        <end position="153"/>
    </location>
</feature>
<feature type="domain" description="DUF305" evidence="3">
    <location>
        <begin position="72"/>
        <end position="226"/>
    </location>
</feature>
<dbReference type="Pfam" id="PF03713">
    <property type="entry name" value="DUF305"/>
    <property type="match status" value="1"/>
</dbReference>
<proteinExistence type="predicted"/>
<reference evidence="4 5" key="1">
    <citation type="submission" date="2020-07" db="EMBL/GenBank/DDBJ databases">
        <title>Sequencing the genomes of 1000 actinobacteria strains.</title>
        <authorList>
            <person name="Klenk H.-P."/>
        </authorList>
    </citation>
    <scope>NUCLEOTIDE SEQUENCE [LARGE SCALE GENOMIC DNA]</scope>
    <source>
        <strain evidence="4 5">DSM 24723</strain>
    </source>
</reference>
<evidence type="ECO:0000313" key="5">
    <source>
        <dbReference type="Proteomes" id="UP000592181"/>
    </source>
</evidence>
<dbReference type="Gene3D" id="1.20.1260.10">
    <property type="match status" value="1"/>
</dbReference>
<evidence type="ECO:0000256" key="1">
    <source>
        <dbReference type="SAM" id="MobiDB-lite"/>
    </source>
</evidence>
<name>A0A852X3M5_9MICO</name>
<dbReference type="PROSITE" id="PS51257">
    <property type="entry name" value="PROKAR_LIPOPROTEIN"/>
    <property type="match status" value="1"/>
</dbReference>
<protein>
    <submittedName>
        <fullName evidence="4">Uncharacterized protein (DUF305 family)</fullName>
    </submittedName>
</protein>
<feature type="region of interest" description="Disordered" evidence="1">
    <location>
        <begin position="24"/>
        <end position="65"/>
    </location>
</feature>
<evidence type="ECO:0000256" key="2">
    <source>
        <dbReference type="SAM" id="SignalP"/>
    </source>
</evidence>
<feature type="compositionally biased region" description="Polar residues" evidence="1">
    <location>
        <begin position="50"/>
        <end position="65"/>
    </location>
</feature>
<keyword evidence="5" id="KW-1185">Reference proteome</keyword>
<gene>
    <name evidence="4" type="ORF">BJY28_000389</name>
</gene>
<organism evidence="4 5">
    <name type="scientific">Janibacter alkaliphilus</name>
    <dbReference type="NCBI Taxonomy" id="1069963"/>
    <lineage>
        <taxon>Bacteria</taxon>
        <taxon>Bacillati</taxon>
        <taxon>Actinomycetota</taxon>
        <taxon>Actinomycetes</taxon>
        <taxon>Micrococcales</taxon>
        <taxon>Intrasporangiaceae</taxon>
        <taxon>Janibacter</taxon>
    </lineage>
</organism>
<accession>A0A852X3M5</accession>
<dbReference type="PANTHER" id="PTHR36933:SF1">
    <property type="entry name" value="SLL0788 PROTEIN"/>
    <property type="match status" value="1"/>
</dbReference>
<sequence length="229" mass="24279">MRTTQRGAALLAALCLPLVAGCSGEPEGGSSPTATSPQDAPVLQPGRPGESNTSLTGTDAVATSSDSHNAADVTFLTDMIVHHAQAVVMGDLVEGRLTDDSVEDIASRITDEQRPEMDGMASSLKAWGEEPPPQASNPTFGMRDHHASGHADMPGMATEEELTELAEADGAEVDRLYLELMIAHHEGAVEMCDDVREQGRDERTSELADDITVTQQKQVDQMKGMLAAL</sequence>
<dbReference type="EMBL" id="JACBZX010000001">
    <property type="protein sequence ID" value="NYG35920.1"/>
    <property type="molecule type" value="Genomic_DNA"/>
</dbReference>
<dbReference type="InterPro" id="IPR005183">
    <property type="entry name" value="DUF305_CopM-like"/>
</dbReference>